<evidence type="ECO:0000256" key="4">
    <source>
        <dbReference type="ARBA" id="ARBA00022692"/>
    </source>
</evidence>
<evidence type="ECO:0000256" key="5">
    <source>
        <dbReference type="ARBA" id="ARBA00022989"/>
    </source>
</evidence>
<evidence type="ECO:0008006" key="10">
    <source>
        <dbReference type="Google" id="ProtNLM"/>
    </source>
</evidence>
<dbReference type="Proteomes" id="UP000093928">
    <property type="component" value="Unassembled WGS sequence"/>
</dbReference>
<organism evidence="8 9">
    <name type="scientific">Mycobacterium asiaticum</name>
    <dbReference type="NCBI Taxonomy" id="1790"/>
    <lineage>
        <taxon>Bacteria</taxon>
        <taxon>Bacillati</taxon>
        <taxon>Actinomycetota</taxon>
        <taxon>Actinomycetes</taxon>
        <taxon>Mycobacteriales</taxon>
        <taxon>Mycobacteriaceae</taxon>
        <taxon>Mycobacterium</taxon>
    </lineage>
</organism>
<proteinExistence type="inferred from homology"/>
<comment type="caution">
    <text evidence="8">The sequence shown here is derived from an EMBL/GenBank/DDBJ whole genome shotgun (WGS) entry which is preliminary data.</text>
</comment>
<evidence type="ECO:0000256" key="3">
    <source>
        <dbReference type="ARBA" id="ARBA00022475"/>
    </source>
</evidence>
<evidence type="ECO:0000313" key="9">
    <source>
        <dbReference type="Proteomes" id="UP000093928"/>
    </source>
</evidence>
<dbReference type="AlphaFoldDB" id="A0A1A3NWS0"/>
<evidence type="ECO:0000313" key="8">
    <source>
        <dbReference type="EMBL" id="OBK25855.1"/>
    </source>
</evidence>
<evidence type="ECO:0000256" key="7">
    <source>
        <dbReference type="SAM" id="Phobius"/>
    </source>
</evidence>
<accession>A0A1A3NWS0</accession>
<comment type="similarity">
    <text evidence="2">Belongs to the DoxX family.</text>
</comment>
<dbReference type="GO" id="GO:0005886">
    <property type="term" value="C:plasma membrane"/>
    <property type="evidence" value="ECO:0007669"/>
    <property type="project" value="UniProtKB-SubCell"/>
</dbReference>
<name>A0A1A3NWS0_MYCAS</name>
<dbReference type="PANTHER" id="PTHR33452">
    <property type="entry name" value="OXIDOREDUCTASE CATD-RELATED"/>
    <property type="match status" value="1"/>
</dbReference>
<dbReference type="InterPro" id="IPR051907">
    <property type="entry name" value="DoxX-like_oxidoreductase"/>
</dbReference>
<keyword evidence="3" id="KW-1003">Cell membrane</keyword>
<evidence type="ECO:0000256" key="6">
    <source>
        <dbReference type="ARBA" id="ARBA00023136"/>
    </source>
</evidence>
<sequence>MWHWLANPPSAAPAATILIRLMAGGVFFWEGILKFVYPNQGVGRFTKLGIPFPQLSADFVGTLEIVGGVLLILGLFTRFIAVPFIVEMIVAMLTTKIAMFLGTSPLPLPPVPPQTGFAAVLHEVRSEYAQLLTVTFLLVVGAGPWSLDALLRRRAERAVPGSNTRLVGTPDPADLSGAR</sequence>
<keyword evidence="5 7" id="KW-1133">Transmembrane helix</keyword>
<evidence type="ECO:0000256" key="2">
    <source>
        <dbReference type="ARBA" id="ARBA00006679"/>
    </source>
</evidence>
<feature type="transmembrane region" description="Helical" evidence="7">
    <location>
        <begin position="12"/>
        <end position="37"/>
    </location>
</feature>
<keyword evidence="4 7" id="KW-0812">Transmembrane</keyword>
<keyword evidence="6 7" id="KW-0472">Membrane</keyword>
<protein>
    <recommendedName>
        <fullName evidence="10">DoxX family protein</fullName>
    </recommendedName>
</protein>
<dbReference type="PANTHER" id="PTHR33452:SF1">
    <property type="entry name" value="INNER MEMBRANE PROTEIN YPHA-RELATED"/>
    <property type="match status" value="1"/>
</dbReference>
<dbReference type="InterPro" id="IPR032808">
    <property type="entry name" value="DoxX"/>
</dbReference>
<gene>
    <name evidence="8" type="ORF">A5634_25535</name>
</gene>
<reference evidence="8 9" key="1">
    <citation type="submission" date="2016-06" db="EMBL/GenBank/DDBJ databases">
        <authorList>
            <person name="Kjaerup R.B."/>
            <person name="Dalgaard T.S."/>
            <person name="Juul-Madsen H.R."/>
        </authorList>
    </citation>
    <scope>NUCLEOTIDE SEQUENCE [LARGE SCALE GENOMIC DNA]</scope>
    <source>
        <strain evidence="8 9">1165133.8</strain>
    </source>
</reference>
<evidence type="ECO:0000256" key="1">
    <source>
        <dbReference type="ARBA" id="ARBA00004651"/>
    </source>
</evidence>
<dbReference type="Pfam" id="PF07681">
    <property type="entry name" value="DoxX"/>
    <property type="match status" value="1"/>
</dbReference>
<dbReference type="EMBL" id="LZLS01000131">
    <property type="protein sequence ID" value="OBK25855.1"/>
    <property type="molecule type" value="Genomic_DNA"/>
</dbReference>
<feature type="transmembrane region" description="Helical" evidence="7">
    <location>
        <begin position="128"/>
        <end position="147"/>
    </location>
</feature>
<comment type="subcellular location">
    <subcellularLocation>
        <location evidence="1">Cell membrane</location>
        <topology evidence="1">Multi-pass membrane protein</topology>
    </subcellularLocation>
</comment>